<feature type="region of interest" description="Disordered" evidence="2">
    <location>
        <begin position="59"/>
        <end position="86"/>
    </location>
</feature>
<reference evidence="4" key="1">
    <citation type="journal article" date="2023" name="Mol. Phylogenet. Evol.">
        <title>Genome-scale phylogeny and comparative genomics of the fungal order Sordariales.</title>
        <authorList>
            <person name="Hensen N."/>
            <person name="Bonometti L."/>
            <person name="Westerberg I."/>
            <person name="Brannstrom I.O."/>
            <person name="Guillou S."/>
            <person name="Cros-Aarteil S."/>
            <person name="Calhoun S."/>
            <person name="Haridas S."/>
            <person name="Kuo A."/>
            <person name="Mondo S."/>
            <person name="Pangilinan J."/>
            <person name="Riley R."/>
            <person name="LaButti K."/>
            <person name="Andreopoulos B."/>
            <person name="Lipzen A."/>
            <person name="Chen C."/>
            <person name="Yan M."/>
            <person name="Daum C."/>
            <person name="Ng V."/>
            <person name="Clum A."/>
            <person name="Steindorff A."/>
            <person name="Ohm R.A."/>
            <person name="Martin F."/>
            <person name="Silar P."/>
            <person name="Natvig D.O."/>
            <person name="Lalanne C."/>
            <person name="Gautier V."/>
            <person name="Ament-Velasquez S.L."/>
            <person name="Kruys A."/>
            <person name="Hutchinson M.I."/>
            <person name="Powell A.J."/>
            <person name="Barry K."/>
            <person name="Miller A.N."/>
            <person name="Grigoriev I.V."/>
            <person name="Debuchy R."/>
            <person name="Gladieux P."/>
            <person name="Hiltunen Thoren M."/>
            <person name="Johannesson H."/>
        </authorList>
    </citation>
    <scope>NUCLEOTIDE SEQUENCE</scope>
    <source>
        <strain evidence="4">CBS 955.72</strain>
    </source>
</reference>
<accession>A0AAJ0MAF0</accession>
<evidence type="ECO:0000313" key="5">
    <source>
        <dbReference type="Proteomes" id="UP001275084"/>
    </source>
</evidence>
<feature type="compositionally biased region" description="Acidic residues" evidence="2">
    <location>
        <begin position="578"/>
        <end position="604"/>
    </location>
</feature>
<feature type="compositionally biased region" description="Polar residues" evidence="2">
    <location>
        <begin position="368"/>
        <end position="383"/>
    </location>
</feature>
<dbReference type="PROSITE" id="PS00463">
    <property type="entry name" value="ZN2_CY6_FUNGAL_1"/>
    <property type="match status" value="1"/>
</dbReference>
<dbReference type="GO" id="GO:0001228">
    <property type="term" value="F:DNA-binding transcription activator activity, RNA polymerase II-specific"/>
    <property type="evidence" value="ECO:0007669"/>
    <property type="project" value="TreeGrafter"/>
</dbReference>
<dbReference type="Proteomes" id="UP001275084">
    <property type="component" value="Unassembled WGS sequence"/>
</dbReference>
<dbReference type="SMART" id="SM00066">
    <property type="entry name" value="GAL4"/>
    <property type="match status" value="1"/>
</dbReference>
<evidence type="ECO:0000259" key="3">
    <source>
        <dbReference type="PROSITE" id="PS50048"/>
    </source>
</evidence>
<name>A0AAJ0MAF0_9PEZI</name>
<evidence type="ECO:0000256" key="2">
    <source>
        <dbReference type="SAM" id="MobiDB-lite"/>
    </source>
</evidence>
<proteinExistence type="predicted"/>
<gene>
    <name evidence="4" type="ORF">B0T25DRAFT_483723</name>
</gene>
<dbReference type="InterPro" id="IPR053157">
    <property type="entry name" value="Sterol_Uptake_Regulator"/>
</dbReference>
<feature type="compositionally biased region" description="Low complexity" evidence="2">
    <location>
        <begin position="68"/>
        <end position="83"/>
    </location>
</feature>
<feature type="compositionally biased region" description="Basic residues" evidence="2">
    <location>
        <begin position="10"/>
        <end position="20"/>
    </location>
</feature>
<protein>
    <recommendedName>
        <fullName evidence="3">Zn(2)-C6 fungal-type domain-containing protein</fullName>
    </recommendedName>
</protein>
<dbReference type="PANTHER" id="PTHR47784:SF5">
    <property type="entry name" value="STEROL UPTAKE CONTROL PROTEIN 2"/>
    <property type="match status" value="1"/>
</dbReference>
<feature type="region of interest" description="Disordered" evidence="2">
    <location>
        <begin position="424"/>
        <end position="452"/>
    </location>
</feature>
<evidence type="ECO:0000256" key="1">
    <source>
        <dbReference type="ARBA" id="ARBA00023242"/>
    </source>
</evidence>
<dbReference type="GO" id="GO:0008270">
    <property type="term" value="F:zinc ion binding"/>
    <property type="evidence" value="ECO:0007669"/>
    <property type="project" value="InterPro"/>
</dbReference>
<feature type="region of interest" description="Disordered" evidence="2">
    <location>
        <begin position="1"/>
        <end position="20"/>
    </location>
</feature>
<reference evidence="4" key="2">
    <citation type="submission" date="2023-06" db="EMBL/GenBank/DDBJ databases">
        <authorList>
            <consortium name="Lawrence Berkeley National Laboratory"/>
            <person name="Haridas S."/>
            <person name="Hensen N."/>
            <person name="Bonometti L."/>
            <person name="Westerberg I."/>
            <person name="Brannstrom I.O."/>
            <person name="Guillou S."/>
            <person name="Cros-Aarteil S."/>
            <person name="Calhoun S."/>
            <person name="Kuo A."/>
            <person name="Mondo S."/>
            <person name="Pangilinan J."/>
            <person name="Riley R."/>
            <person name="Labutti K."/>
            <person name="Andreopoulos B."/>
            <person name="Lipzen A."/>
            <person name="Chen C."/>
            <person name="Yanf M."/>
            <person name="Daum C."/>
            <person name="Ng V."/>
            <person name="Clum A."/>
            <person name="Steindorff A."/>
            <person name="Ohm R."/>
            <person name="Martin F."/>
            <person name="Silar P."/>
            <person name="Natvig D."/>
            <person name="Lalanne C."/>
            <person name="Gautier V."/>
            <person name="Ament-Velasquez S.L."/>
            <person name="Kruys A."/>
            <person name="Hutchinson M.I."/>
            <person name="Powell A.J."/>
            <person name="Barry K."/>
            <person name="Miller A.N."/>
            <person name="Grigoriev I.V."/>
            <person name="Debuchy R."/>
            <person name="Gladieux P."/>
            <person name="Thoren M.H."/>
            <person name="Johannesson H."/>
        </authorList>
    </citation>
    <scope>NUCLEOTIDE SEQUENCE</scope>
    <source>
        <strain evidence="4">CBS 955.72</strain>
    </source>
</reference>
<organism evidence="4 5">
    <name type="scientific">Lasiosphaeria hispida</name>
    <dbReference type="NCBI Taxonomy" id="260671"/>
    <lineage>
        <taxon>Eukaryota</taxon>
        <taxon>Fungi</taxon>
        <taxon>Dikarya</taxon>
        <taxon>Ascomycota</taxon>
        <taxon>Pezizomycotina</taxon>
        <taxon>Sordariomycetes</taxon>
        <taxon>Sordariomycetidae</taxon>
        <taxon>Sordariales</taxon>
        <taxon>Lasiosphaeriaceae</taxon>
        <taxon>Lasiosphaeria</taxon>
    </lineage>
</organism>
<dbReference type="CDD" id="cd00067">
    <property type="entry name" value="GAL4"/>
    <property type="match status" value="1"/>
</dbReference>
<keyword evidence="1" id="KW-0539">Nucleus</keyword>
<dbReference type="Pfam" id="PF00172">
    <property type="entry name" value="Zn_clus"/>
    <property type="match status" value="1"/>
</dbReference>
<feature type="domain" description="Zn(2)-C6 fungal-type" evidence="3">
    <location>
        <begin position="22"/>
        <end position="52"/>
    </location>
</feature>
<feature type="compositionally biased region" description="Gly residues" evidence="2">
    <location>
        <begin position="605"/>
        <end position="615"/>
    </location>
</feature>
<dbReference type="Gene3D" id="4.10.240.10">
    <property type="entry name" value="Zn(2)-C6 fungal-type DNA-binding domain"/>
    <property type="match status" value="1"/>
</dbReference>
<sequence length="700" mass="74707">MSDLPPLQPGRKRRAHKRSRNGCLTCKQRHIRCDEAKPICTNCLTRGGDCGYPEPGSTLAPPGGGGSSSASGSAPRPGVAGPAMGLGATDATRQRLGPIPSSPADPFDSLPIKMPHRSLELFHHFAHYRIFSRTAVLKNPNSDCVSLALSDPGTFRACLLMTALNYSWLSGGSLRNTDMEETYLYHKLEAMRIVNEQIADPAKCTSDGCLALIAALALVESGMGDHTAAEAHLNGLFTLLDMRRPEEWEHRFYGLLQRVILIAGSYIAAAKKPANTEALQPTSEEPEAGPHYTKPPSTLFSTAPTIATRLSPFYLGSSPSIEACKADVEGQVLVNALRRLSAVPVIETTTADSSRSSSSARRGVESPVSHSRASSPPTESQDPPQLPIDATAILLADTDAYIASLLFKPQPIYRDIRPSHLSSAGFFDSDTDDDNESTPVAAPNPDLATPTAPTFPRPPSPRVDPFAALPAINFPSASRAWATAAYLYLHVILAPLCASLDMHAAACGEGGASAAWQGRGRTSPGPGPGKPIYVEPHLLRLLLDTLREDVEHTEDAMRAGAYSSELWVWKVVVGAYAEEEEEEEGSSGSEDDSDSEDEDDEMETEGGGRVVSGGGDDGDDAYMAGMKAWFDARLRAWSRAARVGDWAEARAMLARIVWPESGSAVFDGEAVAEGIWLQAVGDGGAGRELPLMAVVDPSLR</sequence>
<feature type="region of interest" description="Disordered" evidence="2">
    <location>
        <begin position="348"/>
        <end position="386"/>
    </location>
</feature>
<dbReference type="SUPFAM" id="SSF57701">
    <property type="entry name" value="Zn2/Cys6 DNA-binding domain"/>
    <property type="match status" value="1"/>
</dbReference>
<evidence type="ECO:0000313" key="4">
    <source>
        <dbReference type="EMBL" id="KAK3346100.1"/>
    </source>
</evidence>
<dbReference type="EMBL" id="JAUIQD010000006">
    <property type="protein sequence ID" value="KAK3346100.1"/>
    <property type="molecule type" value="Genomic_DNA"/>
</dbReference>
<dbReference type="InterPro" id="IPR001138">
    <property type="entry name" value="Zn2Cys6_DnaBD"/>
</dbReference>
<feature type="region of interest" description="Disordered" evidence="2">
    <location>
        <begin position="578"/>
        <end position="617"/>
    </location>
</feature>
<feature type="region of interest" description="Disordered" evidence="2">
    <location>
        <begin position="277"/>
        <end position="298"/>
    </location>
</feature>
<dbReference type="AlphaFoldDB" id="A0AAJ0MAF0"/>
<comment type="caution">
    <text evidence="4">The sequence shown here is derived from an EMBL/GenBank/DDBJ whole genome shotgun (WGS) entry which is preliminary data.</text>
</comment>
<dbReference type="PROSITE" id="PS50048">
    <property type="entry name" value="ZN2_CY6_FUNGAL_2"/>
    <property type="match status" value="1"/>
</dbReference>
<dbReference type="InterPro" id="IPR036864">
    <property type="entry name" value="Zn2-C6_fun-type_DNA-bd_sf"/>
</dbReference>
<dbReference type="PANTHER" id="PTHR47784">
    <property type="entry name" value="STEROL UPTAKE CONTROL PROTEIN 2"/>
    <property type="match status" value="1"/>
</dbReference>
<keyword evidence="5" id="KW-1185">Reference proteome</keyword>